<gene>
    <name evidence="3" type="ORF">D7Z54_32800</name>
</gene>
<dbReference type="GO" id="GO:0015074">
    <property type="term" value="P:DNA integration"/>
    <property type="evidence" value="ECO:0007669"/>
    <property type="project" value="InterPro"/>
</dbReference>
<evidence type="ECO:0000256" key="1">
    <source>
        <dbReference type="ARBA" id="ARBA00023172"/>
    </source>
</evidence>
<dbReference type="InterPro" id="IPR011010">
    <property type="entry name" value="DNA_brk_join_enz"/>
</dbReference>
<dbReference type="EMBL" id="RBVX01000091">
    <property type="protein sequence ID" value="RSL29140.1"/>
    <property type="molecule type" value="Genomic_DNA"/>
</dbReference>
<dbReference type="Proteomes" id="UP000275076">
    <property type="component" value="Unassembled WGS sequence"/>
</dbReference>
<dbReference type="AlphaFoldDB" id="A0A428MSJ5"/>
<reference evidence="3 4" key="1">
    <citation type="submission" date="2018-10" db="EMBL/GenBank/DDBJ databases">
        <title>Draft genome sequence of Bacillus salarius IM0101, isolated from a hypersaline soil in Inner Mongolia, China.</title>
        <authorList>
            <person name="Yamprayoonswat W."/>
            <person name="Boonvisut S."/>
            <person name="Jumpathong W."/>
            <person name="Sittihan S."/>
            <person name="Ruangsuj P."/>
            <person name="Wanthongcharoen S."/>
            <person name="Thongpramul N."/>
            <person name="Pimmason S."/>
            <person name="Yu B."/>
            <person name="Yasawong M."/>
        </authorList>
    </citation>
    <scope>NUCLEOTIDE SEQUENCE [LARGE SCALE GENOMIC DNA]</scope>
    <source>
        <strain evidence="3 4">IM0101</strain>
    </source>
</reference>
<protein>
    <recommendedName>
        <fullName evidence="2">Tyr recombinase domain-containing protein</fullName>
    </recommendedName>
</protein>
<dbReference type="RefSeq" id="WP_125563074.1">
    <property type="nucleotide sequence ID" value="NZ_RBVX01000091.1"/>
</dbReference>
<dbReference type="SUPFAM" id="SSF56349">
    <property type="entry name" value="DNA breaking-rejoining enzymes"/>
    <property type="match status" value="1"/>
</dbReference>
<feature type="domain" description="Tyr recombinase" evidence="2">
    <location>
        <begin position="1"/>
        <end position="103"/>
    </location>
</feature>
<accession>A0A428MSJ5</accession>
<dbReference type="InterPro" id="IPR002104">
    <property type="entry name" value="Integrase_catalytic"/>
</dbReference>
<comment type="caution">
    <text evidence="3">The sequence shown here is derived from an EMBL/GenBank/DDBJ whole genome shotgun (WGS) entry which is preliminary data.</text>
</comment>
<dbReference type="PROSITE" id="PS51898">
    <property type="entry name" value="TYR_RECOMBINASE"/>
    <property type="match status" value="1"/>
</dbReference>
<dbReference type="GO" id="GO:0006310">
    <property type="term" value="P:DNA recombination"/>
    <property type="evidence" value="ECO:0007669"/>
    <property type="project" value="UniProtKB-KW"/>
</dbReference>
<dbReference type="Gene3D" id="1.10.443.10">
    <property type="entry name" value="Intergrase catalytic core"/>
    <property type="match status" value="1"/>
</dbReference>
<keyword evidence="1" id="KW-0233">DNA recombination</keyword>
<evidence type="ECO:0000313" key="3">
    <source>
        <dbReference type="EMBL" id="RSL29140.1"/>
    </source>
</evidence>
<dbReference type="OrthoDB" id="9803188at2"/>
<proteinExistence type="predicted"/>
<evidence type="ECO:0000259" key="2">
    <source>
        <dbReference type="PROSITE" id="PS51898"/>
    </source>
</evidence>
<keyword evidence="4" id="KW-1185">Reference proteome</keyword>
<dbReference type="GO" id="GO:0003677">
    <property type="term" value="F:DNA binding"/>
    <property type="evidence" value="ECO:0007669"/>
    <property type="project" value="InterPro"/>
</dbReference>
<sequence>MGANQKEMFFSKGNTLQIKNVLTRTDLRPLRLAYPNDTFESFIKKHDLHRITIHGIRHTHASLLFEAGSSLKEVQDRLGHQDIKTTMDVYTHVTRAVKEKTADTFQKFMDM</sequence>
<dbReference type="Pfam" id="PF00589">
    <property type="entry name" value="Phage_integrase"/>
    <property type="match status" value="1"/>
</dbReference>
<evidence type="ECO:0000313" key="4">
    <source>
        <dbReference type="Proteomes" id="UP000275076"/>
    </source>
</evidence>
<organism evidence="3 4">
    <name type="scientific">Salibacterium salarium</name>
    <dbReference type="NCBI Taxonomy" id="284579"/>
    <lineage>
        <taxon>Bacteria</taxon>
        <taxon>Bacillati</taxon>
        <taxon>Bacillota</taxon>
        <taxon>Bacilli</taxon>
        <taxon>Bacillales</taxon>
        <taxon>Bacillaceae</taxon>
    </lineage>
</organism>
<name>A0A428MSJ5_9BACI</name>
<dbReference type="InterPro" id="IPR013762">
    <property type="entry name" value="Integrase-like_cat_sf"/>
</dbReference>